<keyword evidence="4" id="KW-1185">Reference proteome</keyword>
<dbReference type="PANTHER" id="PTHR28027:SF2">
    <property type="entry name" value="TRANSCRIPTIONAL REGULATOR MIT1"/>
    <property type="match status" value="1"/>
</dbReference>
<dbReference type="OrthoDB" id="5319641at2759"/>
<evidence type="ECO:0000256" key="2">
    <source>
        <dbReference type="SAM" id="MobiDB-lite"/>
    </source>
</evidence>
<organism evidence="3 4">
    <name type="scientific">Sphaerosporella brunnea</name>
    <dbReference type="NCBI Taxonomy" id="1250544"/>
    <lineage>
        <taxon>Eukaryota</taxon>
        <taxon>Fungi</taxon>
        <taxon>Dikarya</taxon>
        <taxon>Ascomycota</taxon>
        <taxon>Pezizomycotina</taxon>
        <taxon>Pezizomycetes</taxon>
        <taxon>Pezizales</taxon>
        <taxon>Pyronemataceae</taxon>
        <taxon>Sphaerosporella</taxon>
    </lineage>
</organism>
<reference evidence="3 4" key="1">
    <citation type="submission" date="2019-09" db="EMBL/GenBank/DDBJ databases">
        <title>Draft genome of the ectomycorrhizal ascomycete Sphaerosporella brunnea.</title>
        <authorList>
            <consortium name="DOE Joint Genome Institute"/>
            <person name="Benucci G.M."/>
            <person name="Marozzi G."/>
            <person name="Antonielli L."/>
            <person name="Sanchez S."/>
            <person name="Marco P."/>
            <person name="Wang X."/>
            <person name="Falini L.B."/>
            <person name="Barry K."/>
            <person name="Haridas S."/>
            <person name="Lipzen A."/>
            <person name="Labutti K."/>
            <person name="Grigoriev I.V."/>
            <person name="Murat C."/>
            <person name="Martin F."/>
            <person name="Albertini E."/>
            <person name="Donnini D."/>
            <person name="Bonito G."/>
        </authorList>
    </citation>
    <scope>NUCLEOTIDE SEQUENCE [LARGE SCALE GENOMIC DNA]</scope>
    <source>
        <strain evidence="3 4">Sb_GMNB300</strain>
    </source>
</reference>
<dbReference type="InParanoid" id="A0A5J5EC24"/>
<evidence type="ECO:0000256" key="1">
    <source>
        <dbReference type="ARBA" id="ARBA00008359"/>
    </source>
</evidence>
<feature type="region of interest" description="Disordered" evidence="2">
    <location>
        <begin position="94"/>
        <end position="124"/>
    </location>
</feature>
<feature type="compositionally biased region" description="Acidic residues" evidence="2">
    <location>
        <begin position="108"/>
        <end position="118"/>
    </location>
</feature>
<comment type="caution">
    <text evidence="3">The sequence shown here is derived from an EMBL/GenBank/DDBJ whole genome shotgun (WGS) entry which is preliminary data.</text>
</comment>
<dbReference type="EMBL" id="VXIS01000550">
    <property type="protein sequence ID" value="KAA8892904.1"/>
    <property type="molecule type" value="Genomic_DNA"/>
</dbReference>
<dbReference type="Proteomes" id="UP000326924">
    <property type="component" value="Unassembled WGS sequence"/>
</dbReference>
<dbReference type="AlphaFoldDB" id="A0A5J5EC24"/>
<protein>
    <submittedName>
        <fullName evidence="3">Gti1/Pac2 family-domain-containing protein</fullName>
    </submittedName>
</protein>
<dbReference type="PANTHER" id="PTHR28027">
    <property type="entry name" value="TRANSCRIPTIONAL REGULATOR MIT1"/>
    <property type="match status" value="1"/>
</dbReference>
<comment type="similarity">
    <text evidence="1">Belongs to the MIT1/WOR1 family.</text>
</comment>
<dbReference type="InterPro" id="IPR018608">
    <property type="entry name" value="Gti1/Pac2"/>
</dbReference>
<accession>A0A5J5EC24</accession>
<feature type="non-terminal residue" evidence="3">
    <location>
        <position position="210"/>
    </location>
</feature>
<proteinExistence type="inferred from homology"/>
<gene>
    <name evidence="3" type="ORF">FN846DRAFT_788646</name>
</gene>
<sequence>MTSAGHIQPSFQGIVLTSRDALLLFTQAINGRIPMINRRPHDKERGTSIASGNVFIYSEGNSSIKRWTDGVAWSPSRIMGNFLIYRELNKGFPPGEKKRAAKRKTSQDDTESGMDSNDEGLPPLNITKEEERQLIGSLVDSYDFKKEGLVKKTISVKLNDQVYHLVSYYNLRHAVAGNLIQHQPSRMPGFAHVTILEDLINGQNFRVAVD</sequence>
<dbReference type="Pfam" id="PF09729">
    <property type="entry name" value="Gti1_Pac2"/>
    <property type="match status" value="1"/>
</dbReference>
<evidence type="ECO:0000313" key="3">
    <source>
        <dbReference type="EMBL" id="KAA8892904.1"/>
    </source>
</evidence>
<evidence type="ECO:0000313" key="4">
    <source>
        <dbReference type="Proteomes" id="UP000326924"/>
    </source>
</evidence>
<name>A0A5J5EC24_9PEZI</name>
<dbReference type="GO" id="GO:0003677">
    <property type="term" value="F:DNA binding"/>
    <property type="evidence" value="ECO:0007669"/>
    <property type="project" value="TreeGrafter"/>
</dbReference>